<dbReference type="InterPro" id="IPR059214">
    <property type="entry name" value="MSC_0882-like"/>
</dbReference>
<evidence type="ECO:0000313" key="3">
    <source>
        <dbReference type="Proteomes" id="UP000004757"/>
    </source>
</evidence>
<dbReference type="RefSeq" id="WP_005683969.1">
    <property type="nucleotide sequence ID" value="NZ_ADNC01000027.1"/>
</dbReference>
<feature type="transmembrane region" description="Helical" evidence="1">
    <location>
        <begin position="58"/>
        <end position="78"/>
    </location>
</feature>
<feature type="transmembrane region" description="Helical" evidence="1">
    <location>
        <begin position="274"/>
        <end position="298"/>
    </location>
</feature>
<dbReference type="Proteomes" id="UP000004757">
    <property type="component" value="Unassembled WGS sequence"/>
</dbReference>
<dbReference type="STRING" id="747682.MALL_0478"/>
<feature type="transmembrane region" description="Helical" evidence="1">
    <location>
        <begin position="99"/>
        <end position="118"/>
    </location>
</feature>
<dbReference type="EMBL" id="ADNC01000027">
    <property type="protein sequence ID" value="EFF41333.1"/>
    <property type="molecule type" value="Genomic_DNA"/>
</dbReference>
<keyword evidence="1" id="KW-1133">Transmembrane helix</keyword>
<reference evidence="2 3" key="1">
    <citation type="submission" date="2010-03" db="EMBL/GenBank/DDBJ databases">
        <authorList>
            <person name="Glass J.I."/>
            <person name="Benders G.A."/>
            <person name="Durkin A.S."/>
            <person name="Farmerie W.G."/>
            <person name="Hlavinka K."/>
            <person name="Hostetler J."/>
            <person name="Jackson J."/>
            <person name="May M.A."/>
            <person name="Miller R.H."/>
            <person name="Paralanov V."/>
            <person name="Radune D."/>
            <person name="Szczypinski B."/>
            <person name="Brown D.R."/>
        </authorList>
    </citation>
    <scope>NUCLEOTIDE SEQUENCE [LARGE SCALE GENOMIC DNA]</scope>
    <source>
        <strain evidence="2 3">A21JP2</strain>
    </source>
</reference>
<dbReference type="eggNOG" id="ENOG5031Y9T">
    <property type="taxonomic scope" value="Bacteria"/>
</dbReference>
<keyword evidence="1" id="KW-0812">Transmembrane</keyword>
<dbReference type="NCBIfam" id="NF045846">
    <property type="entry name" value="MSC0882_dom"/>
    <property type="match status" value="1"/>
</dbReference>
<keyword evidence="1" id="KW-0472">Membrane</keyword>
<evidence type="ECO:0000313" key="2">
    <source>
        <dbReference type="EMBL" id="EFF41333.1"/>
    </source>
</evidence>
<gene>
    <name evidence="2" type="ORF">MALL_0478</name>
</gene>
<organism evidence="2 3">
    <name type="scientific">Mycoplasmopsis alligatoris A21JP2</name>
    <dbReference type="NCBI Taxonomy" id="747682"/>
    <lineage>
        <taxon>Bacteria</taxon>
        <taxon>Bacillati</taxon>
        <taxon>Mycoplasmatota</taxon>
        <taxon>Mycoplasmoidales</taxon>
        <taxon>Metamycoplasmataceae</taxon>
        <taxon>Mycoplasmopsis</taxon>
    </lineage>
</organism>
<proteinExistence type="predicted"/>
<keyword evidence="3" id="KW-1185">Reference proteome</keyword>
<protein>
    <submittedName>
        <fullName evidence="2">Uncharacterized protein</fullName>
    </submittedName>
</protein>
<feature type="transmembrane region" description="Helical" evidence="1">
    <location>
        <begin position="163"/>
        <end position="188"/>
    </location>
</feature>
<dbReference type="AlphaFoldDB" id="D4XWF2"/>
<dbReference type="OrthoDB" id="398791at2"/>
<accession>D4XWF2</accession>
<comment type="caution">
    <text evidence="2">The sequence shown here is derived from an EMBL/GenBank/DDBJ whole genome shotgun (WGS) entry which is preliminary data.</text>
</comment>
<evidence type="ECO:0000256" key="1">
    <source>
        <dbReference type="SAM" id="Phobius"/>
    </source>
</evidence>
<feature type="transmembrane region" description="Helical" evidence="1">
    <location>
        <begin position="209"/>
        <end position="234"/>
    </location>
</feature>
<name>D4XWF2_9BACT</name>
<sequence length="304" mass="34745">MQFNPIKDTQGINVIQNSSLDRTINNESMLKSDPLGQLSPRAYKIIRREKVIKGITSLVWGALLFTTLLTILILYLVFSEIIKIPFGTEYIDKTVNGNVIGYYILLALISFIAFYFMARNLIDFVSWKNTVKRLRDSYSRGDSSANVMFHTTYRKMSLKTVKVMWIFINILTFYGFFTLVVFGLKYLKINTESDIFALKLNMELILQKAFGNVNVFTIINVIALVAITGVYIFASVIDKKRISDLQDFLGEKTHEIMEGVAVSKEKLNKALLKVYLICVGIFIVLPIFIAILAVFRIIKRKKAK</sequence>